<evidence type="ECO:0000313" key="4">
    <source>
        <dbReference type="Proteomes" id="UP000063919"/>
    </source>
</evidence>
<dbReference type="STRING" id="362837.SCANT_v1c03710"/>
<feature type="chain" id="PRO_5005804269" evidence="2">
    <location>
        <begin position="21"/>
        <end position="434"/>
    </location>
</feature>
<name>A0A0M5KCI4_9MOLU</name>
<dbReference type="InterPro" id="IPR001087">
    <property type="entry name" value="GDSL"/>
</dbReference>
<reference evidence="3 4" key="1">
    <citation type="journal article" date="2015" name="Genome Announc.">
        <title>Complete Genome Sequence of Spiroplasma cantharicola CC-1T (DSM 21588), a Bacterium Isolated from Soldier Beetle (Cantharis carolinus).</title>
        <authorList>
            <person name="Lo W.S."/>
            <person name="Liu P.Y."/>
            <person name="Kuo C.H."/>
        </authorList>
    </citation>
    <scope>NUCLEOTIDE SEQUENCE [LARGE SCALE GENOMIC DNA]</scope>
    <source>
        <strain evidence="3 4">CC-1</strain>
    </source>
</reference>
<dbReference type="PATRIC" id="fig|362837.3.peg.373"/>
<dbReference type="InterPro" id="IPR036514">
    <property type="entry name" value="SGNH_hydro_sf"/>
</dbReference>
<dbReference type="OrthoDB" id="390278at2"/>
<dbReference type="KEGG" id="scj:SCANT_v1c03710"/>
<gene>
    <name evidence="3" type="ORF">SCANT_v1c03710</name>
</gene>
<keyword evidence="4" id="KW-1185">Reference proteome</keyword>
<dbReference type="SUPFAM" id="SSF52266">
    <property type="entry name" value="SGNH hydrolase"/>
    <property type="match status" value="1"/>
</dbReference>
<dbReference type="AlphaFoldDB" id="A0A0M5KCI4"/>
<dbReference type="PANTHER" id="PTHR45648">
    <property type="entry name" value="GDSL LIPASE/ACYLHYDROLASE FAMILY PROTEIN (AFU_ORTHOLOGUE AFUA_4G14700)"/>
    <property type="match status" value="1"/>
</dbReference>
<dbReference type="RefSeq" id="WP_053946043.1">
    <property type="nucleotide sequence ID" value="NZ_CP012622.1"/>
</dbReference>
<dbReference type="PROSITE" id="PS51257">
    <property type="entry name" value="PROKAR_LIPOPROTEIN"/>
    <property type="match status" value="1"/>
</dbReference>
<feature type="signal peptide" evidence="2">
    <location>
        <begin position="1"/>
        <end position="20"/>
    </location>
</feature>
<keyword evidence="2" id="KW-0732">Signal</keyword>
<keyword evidence="1" id="KW-0378">Hydrolase</keyword>
<dbReference type="GO" id="GO:0016788">
    <property type="term" value="F:hydrolase activity, acting on ester bonds"/>
    <property type="evidence" value="ECO:0007669"/>
    <property type="project" value="InterPro"/>
</dbReference>
<organism evidence="3 4">
    <name type="scientific">Spiroplasma cantharicola</name>
    <dbReference type="NCBI Taxonomy" id="362837"/>
    <lineage>
        <taxon>Bacteria</taxon>
        <taxon>Bacillati</taxon>
        <taxon>Mycoplasmatota</taxon>
        <taxon>Mollicutes</taxon>
        <taxon>Entomoplasmatales</taxon>
        <taxon>Spiroplasmataceae</taxon>
        <taxon>Spiroplasma</taxon>
    </lineage>
</organism>
<dbReference type="Proteomes" id="UP000063919">
    <property type="component" value="Chromosome"/>
</dbReference>
<dbReference type="Pfam" id="PF00657">
    <property type="entry name" value="Lipase_GDSL"/>
    <property type="match status" value="1"/>
</dbReference>
<dbReference type="InterPro" id="IPR051058">
    <property type="entry name" value="GDSL_Est/Lipase"/>
</dbReference>
<dbReference type="Gene3D" id="3.40.50.1110">
    <property type="entry name" value="SGNH hydrolase"/>
    <property type="match status" value="1"/>
</dbReference>
<protein>
    <submittedName>
        <fullName evidence="3">Lipolytic enzyme, GDSL family</fullName>
    </submittedName>
</protein>
<evidence type="ECO:0000313" key="3">
    <source>
        <dbReference type="EMBL" id="ALD66281.1"/>
    </source>
</evidence>
<proteinExistence type="predicted"/>
<sequence>MKKLLSLLTVVSFSISTVTSTVSCMPKQPSTTKTSPLKIGLDIDKSQTIDTTSDPKNHFGFTNYFIVGDSLSDVNGLTTYVKDKFVVNTNLDQFIDFNLTLGGAYGFEDENGVYNSAFSNGKTTGYLLSEKLNFGGMRASNKYSKLVNSKEGYGKNYSVGGATAGKTPDLTTGLVINDFSTEEQARALVKQQKIGSNDLVFFEIGGNDMFSLIQNQDSENEKALVEYMNESIKSIRATLFTLLNNGIKNILFMGPPIMDIVPRYLNREEKQDIVDLGKEYEIKINKVVNEVKSYYPDSLFYTSLYEGENDFPTIIKGYGEYIDKEIENEYNSTSPFAETNVVEINGNTTFTFNELKAIDYKKYIDELKESSTFEKTKLNVTLKAQPSNVNQWNDLTERDQIMKSYFFTDVVHPTKFVHEYVSEIIKEMVLREFK</sequence>
<dbReference type="PANTHER" id="PTHR45648:SF5">
    <property type="entry name" value="OS04G0577300 PROTEIN"/>
    <property type="match status" value="1"/>
</dbReference>
<evidence type="ECO:0000256" key="2">
    <source>
        <dbReference type="SAM" id="SignalP"/>
    </source>
</evidence>
<accession>A0A0M5KCI4</accession>
<evidence type="ECO:0000256" key="1">
    <source>
        <dbReference type="ARBA" id="ARBA00022801"/>
    </source>
</evidence>
<dbReference type="EMBL" id="CP012622">
    <property type="protein sequence ID" value="ALD66281.1"/>
    <property type="molecule type" value="Genomic_DNA"/>
</dbReference>